<feature type="transmembrane region" description="Helical" evidence="2">
    <location>
        <begin position="157"/>
        <end position="177"/>
    </location>
</feature>
<feature type="compositionally biased region" description="Pro residues" evidence="1">
    <location>
        <begin position="37"/>
        <end position="93"/>
    </location>
</feature>
<dbReference type="STRING" id="381665.SAMN05216554_3122"/>
<sequence length="404" mass="40621">MRVHSAFPSATLGKVTNLPPGPGPTDNSDDENDGSIPPVPPLPEEPQQPAPAAAPPAPPAPPVPPVAPPAPDTTPTTAYPPVPPAPPVPPVAPPGAGASGSDSPPPYQPPPAYVPPPAYAQAPGQVPPGQAPPGQYGQPPVPPQYGGPPPVAPPSGVNGLAIASIIVGGVAFIGAFIPFLNYAVWFVALVGLVLGIIALVRKGRSKGLAIGGTILSGVALILSIVLAIVYTFGFIGAVNQAIDEGLSTITPIPIDPLPSDDPFATDAPDDGTDDGSGDVIAAQFGQVVTYDDGMEISVSEPTPFTPSGNAVGTDQAVNLQFTVTIVNGTAADYQPFSFSTVTSGGVAASLIIDPDNGIQGLPPVDSIPAGQTVTYVEAYSVADANDIVYDVAPGFEYTTARFTN</sequence>
<evidence type="ECO:0000256" key="1">
    <source>
        <dbReference type="SAM" id="MobiDB-lite"/>
    </source>
</evidence>
<gene>
    <name evidence="3" type="ORF">SAMN05216554_3122</name>
</gene>
<feature type="compositionally biased region" description="Pro residues" evidence="1">
    <location>
        <begin position="139"/>
        <end position="150"/>
    </location>
</feature>
<accession>A0A1H3RX67</accession>
<keyword evidence="4" id="KW-1185">Reference proteome</keyword>
<feature type="transmembrane region" description="Helical" evidence="2">
    <location>
        <begin position="207"/>
        <end position="232"/>
    </location>
</feature>
<dbReference type="Proteomes" id="UP000198891">
    <property type="component" value="Unassembled WGS sequence"/>
</dbReference>
<evidence type="ECO:0000256" key="2">
    <source>
        <dbReference type="SAM" id="Phobius"/>
    </source>
</evidence>
<dbReference type="EMBL" id="FNPZ01000003">
    <property type="protein sequence ID" value="SDZ29851.1"/>
    <property type="molecule type" value="Genomic_DNA"/>
</dbReference>
<evidence type="ECO:0000313" key="3">
    <source>
        <dbReference type="EMBL" id="SDZ29851.1"/>
    </source>
</evidence>
<feature type="compositionally biased region" description="Pro residues" evidence="1">
    <location>
        <begin position="103"/>
        <end position="118"/>
    </location>
</feature>
<protein>
    <recommendedName>
        <fullName evidence="5">DUF4190 domain-containing protein</fullName>
    </recommendedName>
</protein>
<evidence type="ECO:0008006" key="5">
    <source>
        <dbReference type="Google" id="ProtNLM"/>
    </source>
</evidence>
<reference evidence="3 4" key="1">
    <citation type="submission" date="2016-10" db="EMBL/GenBank/DDBJ databases">
        <authorList>
            <person name="de Groot N.N."/>
        </authorList>
    </citation>
    <scope>NUCLEOTIDE SEQUENCE [LARGE SCALE GENOMIC DNA]</scope>
    <source>
        <strain evidence="3 4">CGMCC 4.3491</strain>
    </source>
</reference>
<evidence type="ECO:0000313" key="4">
    <source>
        <dbReference type="Proteomes" id="UP000198891"/>
    </source>
</evidence>
<dbReference type="AlphaFoldDB" id="A0A1H3RX67"/>
<name>A0A1H3RX67_9MICO</name>
<organism evidence="3 4">
    <name type="scientific">Herbiconiux ginsengi</name>
    <dbReference type="NCBI Taxonomy" id="381665"/>
    <lineage>
        <taxon>Bacteria</taxon>
        <taxon>Bacillati</taxon>
        <taxon>Actinomycetota</taxon>
        <taxon>Actinomycetes</taxon>
        <taxon>Micrococcales</taxon>
        <taxon>Microbacteriaceae</taxon>
        <taxon>Herbiconiux</taxon>
    </lineage>
</organism>
<keyword evidence="2" id="KW-1133">Transmembrane helix</keyword>
<proteinExistence type="predicted"/>
<feature type="region of interest" description="Disordered" evidence="1">
    <location>
        <begin position="1"/>
        <end position="150"/>
    </location>
</feature>
<keyword evidence="2" id="KW-0812">Transmembrane</keyword>
<feature type="transmembrane region" description="Helical" evidence="2">
    <location>
        <begin position="183"/>
        <end position="200"/>
    </location>
</feature>
<keyword evidence="2" id="KW-0472">Membrane</keyword>